<proteinExistence type="predicted"/>
<comment type="caution">
    <text evidence="1">The sequence shown here is derived from an EMBL/GenBank/DDBJ whole genome shotgun (WGS) entry which is preliminary data.</text>
</comment>
<accession>A0AC60PAS6</accession>
<reference evidence="1 2" key="1">
    <citation type="journal article" date="2020" name="Cell">
        <title>Large-Scale Comparative Analyses of Tick Genomes Elucidate Their Genetic Diversity and Vector Capacities.</title>
        <authorList>
            <consortium name="Tick Genome and Microbiome Consortium (TIGMIC)"/>
            <person name="Jia N."/>
            <person name="Wang J."/>
            <person name="Shi W."/>
            <person name="Du L."/>
            <person name="Sun Y."/>
            <person name="Zhan W."/>
            <person name="Jiang J.F."/>
            <person name="Wang Q."/>
            <person name="Zhang B."/>
            <person name="Ji P."/>
            <person name="Bell-Sakyi L."/>
            <person name="Cui X.M."/>
            <person name="Yuan T.T."/>
            <person name="Jiang B.G."/>
            <person name="Yang W.F."/>
            <person name="Lam T.T."/>
            <person name="Chang Q.C."/>
            <person name="Ding S.J."/>
            <person name="Wang X.J."/>
            <person name="Zhu J.G."/>
            <person name="Ruan X.D."/>
            <person name="Zhao L."/>
            <person name="Wei J.T."/>
            <person name="Ye R.Z."/>
            <person name="Que T.C."/>
            <person name="Du C.H."/>
            <person name="Zhou Y.H."/>
            <person name="Cheng J.X."/>
            <person name="Dai P.F."/>
            <person name="Guo W.B."/>
            <person name="Han X.H."/>
            <person name="Huang E.J."/>
            <person name="Li L.F."/>
            <person name="Wei W."/>
            <person name="Gao Y.C."/>
            <person name="Liu J.Z."/>
            <person name="Shao H.Z."/>
            <person name="Wang X."/>
            <person name="Wang C.C."/>
            <person name="Yang T.C."/>
            <person name="Huo Q.B."/>
            <person name="Li W."/>
            <person name="Chen H.Y."/>
            <person name="Chen S.E."/>
            <person name="Zhou L.G."/>
            <person name="Ni X.B."/>
            <person name="Tian J.H."/>
            <person name="Sheng Y."/>
            <person name="Liu T."/>
            <person name="Pan Y.S."/>
            <person name="Xia L.Y."/>
            <person name="Li J."/>
            <person name="Zhao F."/>
            <person name="Cao W.C."/>
        </authorList>
    </citation>
    <scope>NUCLEOTIDE SEQUENCE [LARGE SCALE GENOMIC DNA]</scope>
    <source>
        <strain evidence="1">Iper-2018</strain>
    </source>
</reference>
<dbReference type="Proteomes" id="UP000805193">
    <property type="component" value="Unassembled WGS sequence"/>
</dbReference>
<dbReference type="EMBL" id="JABSTQ010010958">
    <property type="protein sequence ID" value="KAG0416380.1"/>
    <property type="molecule type" value="Genomic_DNA"/>
</dbReference>
<sequence length="285" mass="32437">MPKKLGQVKIIEWDKWREHRGVSTSTIEDIESWTREAVSSTAAYTTVLTVNEETPCVDSHLLHLWDARWSLTRRWKNQRLNRKLKIKVQEISHKADEYAAELTRQNWYNLCDNIQGQLSSASTWRLLRPLLDPNNTRTATSHSRSPCPGLRIAFPTPALRRLAVPGHHCPSLAAEPPRHRRGLDQMARARRFSDLAPDLAGGPAPLFVPSFSHAQPALYRASSCLLRRPPDTFLQPRLSPSARTLYPPQDPDFGGLHRLQASQHKSSPRLKKTVRGDDRDPRKPP</sequence>
<keyword evidence="2" id="KW-1185">Reference proteome</keyword>
<evidence type="ECO:0000313" key="1">
    <source>
        <dbReference type="EMBL" id="KAG0416380.1"/>
    </source>
</evidence>
<protein>
    <submittedName>
        <fullName evidence="1">Uncharacterized protein</fullName>
    </submittedName>
</protein>
<name>A0AC60PAS6_IXOPE</name>
<gene>
    <name evidence="1" type="ORF">HPB47_006460</name>
</gene>
<organism evidence="1 2">
    <name type="scientific">Ixodes persulcatus</name>
    <name type="common">Taiga tick</name>
    <dbReference type="NCBI Taxonomy" id="34615"/>
    <lineage>
        <taxon>Eukaryota</taxon>
        <taxon>Metazoa</taxon>
        <taxon>Ecdysozoa</taxon>
        <taxon>Arthropoda</taxon>
        <taxon>Chelicerata</taxon>
        <taxon>Arachnida</taxon>
        <taxon>Acari</taxon>
        <taxon>Parasitiformes</taxon>
        <taxon>Ixodida</taxon>
        <taxon>Ixodoidea</taxon>
        <taxon>Ixodidae</taxon>
        <taxon>Ixodinae</taxon>
        <taxon>Ixodes</taxon>
    </lineage>
</organism>
<evidence type="ECO:0000313" key="2">
    <source>
        <dbReference type="Proteomes" id="UP000805193"/>
    </source>
</evidence>